<evidence type="ECO:0000256" key="2">
    <source>
        <dbReference type="ARBA" id="ARBA00007590"/>
    </source>
</evidence>
<comment type="similarity">
    <text evidence="2">Belongs to the TMEM14 family.</text>
</comment>
<evidence type="ECO:0000256" key="1">
    <source>
        <dbReference type="ARBA" id="ARBA00004370"/>
    </source>
</evidence>
<dbReference type="Pfam" id="PF03647">
    <property type="entry name" value="Tmemb_14"/>
    <property type="match status" value="1"/>
</dbReference>
<keyword evidence="8" id="KW-1185">Reference proteome</keyword>
<gene>
    <name evidence="7" type="ORF">BDV98DRAFT_513140</name>
</gene>
<dbReference type="InterPro" id="IPR005349">
    <property type="entry name" value="TMEM14"/>
</dbReference>
<evidence type="ECO:0000256" key="3">
    <source>
        <dbReference type="ARBA" id="ARBA00022692"/>
    </source>
</evidence>
<evidence type="ECO:0000313" key="7">
    <source>
        <dbReference type="EMBL" id="TFK97997.1"/>
    </source>
</evidence>
<protein>
    <recommendedName>
        <fullName evidence="9">Transmembrane proteins 14C-domain-containing protein</fullName>
    </recommendedName>
</protein>
<organism evidence="7 8">
    <name type="scientific">Pterulicium gracile</name>
    <dbReference type="NCBI Taxonomy" id="1884261"/>
    <lineage>
        <taxon>Eukaryota</taxon>
        <taxon>Fungi</taxon>
        <taxon>Dikarya</taxon>
        <taxon>Basidiomycota</taxon>
        <taxon>Agaricomycotina</taxon>
        <taxon>Agaricomycetes</taxon>
        <taxon>Agaricomycetidae</taxon>
        <taxon>Agaricales</taxon>
        <taxon>Pleurotineae</taxon>
        <taxon>Pterulaceae</taxon>
        <taxon>Pterulicium</taxon>
    </lineage>
</organism>
<dbReference type="Proteomes" id="UP000305067">
    <property type="component" value="Unassembled WGS sequence"/>
</dbReference>
<keyword evidence="3 6" id="KW-0812">Transmembrane</keyword>
<proteinExistence type="inferred from homology"/>
<evidence type="ECO:0000256" key="6">
    <source>
        <dbReference type="SAM" id="Phobius"/>
    </source>
</evidence>
<keyword evidence="4 6" id="KW-1133">Transmembrane helix</keyword>
<name>A0A5C3Q9Z0_9AGAR</name>
<keyword evidence="5 6" id="KW-0472">Membrane</keyword>
<reference evidence="7 8" key="1">
    <citation type="journal article" date="2019" name="Nat. Ecol. Evol.">
        <title>Megaphylogeny resolves global patterns of mushroom evolution.</title>
        <authorList>
            <person name="Varga T."/>
            <person name="Krizsan K."/>
            <person name="Foldi C."/>
            <person name="Dima B."/>
            <person name="Sanchez-Garcia M."/>
            <person name="Sanchez-Ramirez S."/>
            <person name="Szollosi G.J."/>
            <person name="Szarkandi J.G."/>
            <person name="Papp V."/>
            <person name="Albert L."/>
            <person name="Andreopoulos W."/>
            <person name="Angelini C."/>
            <person name="Antonin V."/>
            <person name="Barry K.W."/>
            <person name="Bougher N.L."/>
            <person name="Buchanan P."/>
            <person name="Buyck B."/>
            <person name="Bense V."/>
            <person name="Catcheside P."/>
            <person name="Chovatia M."/>
            <person name="Cooper J."/>
            <person name="Damon W."/>
            <person name="Desjardin D."/>
            <person name="Finy P."/>
            <person name="Geml J."/>
            <person name="Haridas S."/>
            <person name="Hughes K."/>
            <person name="Justo A."/>
            <person name="Karasinski D."/>
            <person name="Kautmanova I."/>
            <person name="Kiss B."/>
            <person name="Kocsube S."/>
            <person name="Kotiranta H."/>
            <person name="LaButti K.M."/>
            <person name="Lechner B.E."/>
            <person name="Liimatainen K."/>
            <person name="Lipzen A."/>
            <person name="Lukacs Z."/>
            <person name="Mihaltcheva S."/>
            <person name="Morgado L.N."/>
            <person name="Niskanen T."/>
            <person name="Noordeloos M.E."/>
            <person name="Ohm R.A."/>
            <person name="Ortiz-Santana B."/>
            <person name="Ovrebo C."/>
            <person name="Racz N."/>
            <person name="Riley R."/>
            <person name="Savchenko A."/>
            <person name="Shiryaev A."/>
            <person name="Soop K."/>
            <person name="Spirin V."/>
            <person name="Szebenyi C."/>
            <person name="Tomsovsky M."/>
            <person name="Tulloss R.E."/>
            <person name="Uehling J."/>
            <person name="Grigoriev I.V."/>
            <person name="Vagvolgyi C."/>
            <person name="Papp T."/>
            <person name="Martin F.M."/>
            <person name="Miettinen O."/>
            <person name="Hibbett D.S."/>
            <person name="Nagy L.G."/>
        </authorList>
    </citation>
    <scope>NUCLEOTIDE SEQUENCE [LARGE SCALE GENOMIC DNA]</scope>
    <source>
        <strain evidence="7 8">CBS 309.79</strain>
    </source>
</reference>
<dbReference type="STRING" id="1884261.A0A5C3Q9Z0"/>
<evidence type="ECO:0000256" key="5">
    <source>
        <dbReference type="ARBA" id="ARBA00023136"/>
    </source>
</evidence>
<dbReference type="EMBL" id="ML178843">
    <property type="protein sequence ID" value="TFK97997.1"/>
    <property type="molecule type" value="Genomic_DNA"/>
</dbReference>
<dbReference type="AlphaFoldDB" id="A0A5C3Q9Z0"/>
<feature type="transmembrane region" description="Helical" evidence="6">
    <location>
        <begin position="44"/>
        <end position="64"/>
    </location>
</feature>
<sequence length="91" mass="9114">GLCIFGGGMGFAKTGSIPSLVAGVGVGLLYLYSGSVISNGGAYGWEYALAASAVLFLSSVARFAKGPVPKGLTVTSAATAFYYARLVLGAR</sequence>
<dbReference type="InterPro" id="IPR044890">
    <property type="entry name" value="TMEM14_sf"/>
</dbReference>
<accession>A0A5C3Q9Z0</accession>
<evidence type="ECO:0008006" key="9">
    <source>
        <dbReference type="Google" id="ProtNLM"/>
    </source>
</evidence>
<comment type="subcellular location">
    <subcellularLocation>
        <location evidence="1">Membrane</location>
    </subcellularLocation>
</comment>
<dbReference type="OrthoDB" id="5620at2759"/>
<evidence type="ECO:0000256" key="4">
    <source>
        <dbReference type="ARBA" id="ARBA00022989"/>
    </source>
</evidence>
<feature type="transmembrane region" description="Helical" evidence="6">
    <location>
        <begin position="15"/>
        <end position="32"/>
    </location>
</feature>
<feature type="non-terminal residue" evidence="7">
    <location>
        <position position="1"/>
    </location>
</feature>
<evidence type="ECO:0000313" key="8">
    <source>
        <dbReference type="Proteomes" id="UP000305067"/>
    </source>
</evidence>
<dbReference type="Gene3D" id="1.10.10.1740">
    <property type="entry name" value="Transmembrane protein 14-like"/>
    <property type="match status" value="1"/>
</dbReference>
<dbReference type="GO" id="GO:0016020">
    <property type="term" value="C:membrane"/>
    <property type="evidence" value="ECO:0007669"/>
    <property type="project" value="UniProtKB-SubCell"/>
</dbReference>